<accession>A0ABU9D7D7</accession>
<organism evidence="1 2">
    <name type="scientific">Thermithiobacillus plumbiphilus</name>
    <dbReference type="NCBI Taxonomy" id="1729899"/>
    <lineage>
        <taxon>Bacteria</taxon>
        <taxon>Pseudomonadati</taxon>
        <taxon>Pseudomonadota</taxon>
        <taxon>Acidithiobacillia</taxon>
        <taxon>Acidithiobacillales</taxon>
        <taxon>Thermithiobacillaceae</taxon>
        <taxon>Thermithiobacillus</taxon>
    </lineage>
</organism>
<dbReference type="RefSeq" id="WP_341369471.1">
    <property type="nucleotide sequence ID" value="NZ_JBBPCO010000001.1"/>
</dbReference>
<proteinExistence type="predicted"/>
<keyword evidence="2" id="KW-1185">Reference proteome</keyword>
<reference evidence="1 2" key="1">
    <citation type="submission" date="2024-04" db="EMBL/GenBank/DDBJ databases">
        <authorList>
            <person name="Abashina T."/>
            <person name="Shaikin A."/>
        </authorList>
    </citation>
    <scope>NUCLEOTIDE SEQUENCE [LARGE SCALE GENOMIC DNA]</scope>
    <source>
        <strain evidence="1 2">AAFK</strain>
    </source>
</reference>
<name>A0ABU9D7D7_9PROT</name>
<gene>
    <name evidence="1" type="ORF">WOB96_01395</name>
</gene>
<comment type="caution">
    <text evidence="1">The sequence shown here is derived from an EMBL/GenBank/DDBJ whole genome shotgun (WGS) entry which is preliminary data.</text>
</comment>
<dbReference type="EMBL" id="JBBPCO010000001">
    <property type="protein sequence ID" value="MEK8088408.1"/>
    <property type="molecule type" value="Genomic_DNA"/>
</dbReference>
<sequence length="76" mass="8734">MTGEYKPPVANYFEALESRYGDNFNFDRLSDSELLELERLGRQAIEIDPLVTSAEKQMLAPLLTLMAKQKQKRNLS</sequence>
<evidence type="ECO:0000313" key="1">
    <source>
        <dbReference type="EMBL" id="MEK8088408.1"/>
    </source>
</evidence>
<protein>
    <submittedName>
        <fullName evidence="1">Uncharacterized protein</fullName>
    </submittedName>
</protein>
<dbReference type="Proteomes" id="UP001446205">
    <property type="component" value="Unassembled WGS sequence"/>
</dbReference>
<evidence type="ECO:0000313" key="2">
    <source>
        <dbReference type="Proteomes" id="UP001446205"/>
    </source>
</evidence>